<sequence>MLLSEPAWACYSTDGAESLTKPREFTVSLPTGESLSTGTVVGRVSILHAIVGTGWYQFDLNTLAWG</sequence>
<dbReference type="AlphaFoldDB" id="S9NY23"/>
<organism evidence="1 2">
    <name type="scientific">Cystobacter fuscus (strain ATCC 25194 / DSM 2262 / NBRC 100088 / M29)</name>
    <dbReference type="NCBI Taxonomy" id="1242864"/>
    <lineage>
        <taxon>Bacteria</taxon>
        <taxon>Pseudomonadati</taxon>
        <taxon>Myxococcota</taxon>
        <taxon>Myxococcia</taxon>
        <taxon>Myxococcales</taxon>
        <taxon>Cystobacterineae</taxon>
        <taxon>Archangiaceae</taxon>
        <taxon>Cystobacter</taxon>
    </lineage>
</organism>
<dbReference type="Proteomes" id="UP000011682">
    <property type="component" value="Unassembled WGS sequence"/>
</dbReference>
<comment type="caution">
    <text evidence="1">The sequence shown here is derived from an EMBL/GenBank/DDBJ whole genome shotgun (WGS) entry which is preliminary data.</text>
</comment>
<name>S9NY23_CYSF2</name>
<dbReference type="EMBL" id="ANAH02000064">
    <property type="protein sequence ID" value="EPX57090.1"/>
    <property type="molecule type" value="Genomic_DNA"/>
</dbReference>
<gene>
    <name evidence="1" type="ORF">D187_006844</name>
</gene>
<evidence type="ECO:0000313" key="2">
    <source>
        <dbReference type="Proteomes" id="UP000011682"/>
    </source>
</evidence>
<reference evidence="1" key="1">
    <citation type="submission" date="2013-05" db="EMBL/GenBank/DDBJ databases">
        <title>Genome assembly of Cystobacter fuscus DSM 2262.</title>
        <authorList>
            <person name="Sharma G."/>
            <person name="Khatri I."/>
            <person name="Kaur C."/>
            <person name="Mayilraj S."/>
            <person name="Subramanian S."/>
        </authorList>
    </citation>
    <scope>NUCLEOTIDE SEQUENCE [LARGE SCALE GENOMIC DNA]</scope>
    <source>
        <strain evidence="1">DSM 2262</strain>
    </source>
</reference>
<dbReference type="OrthoDB" id="6636929at2"/>
<keyword evidence="2" id="KW-1185">Reference proteome</keyword>
<accession>S9NY23</accession>
<dbReference type="RefSeq" id="WP_002630362.1">
    <property type="nucleotide sequence ID" value="NZ_ANAH02000064.1"/>
</dbReference>
<evidence type="ECO:0000313" key="1">
    <source>
        <dbReference type="EMBL" id="EPX57090.1"/>
    </source>
</evidence>
<protein>
    <submittedName>
        <fullName evidence="1">Uncharacterized protein</fullName>
    </submittedName>
</protein>
<proteinExistence type="predicted"/>